<keyword evidence="2" id="KW-0963">Cytoplasm</keyword>
<comment type="subcellular location">
    <subcellularLocation>
        <location evidence="1">Cytoplasm</location>
    </subcellularLocation>
</comment>
<accession>A0A6N1NJI6</accession>
<dbReference type="InterPro" id="IPR029404">
    <property type="entry name" value="CDIN1"/>
</dbReference>
<dbReference type="PANTHER" id="PTHR31661:SF1">
    <property type="entry name" value="CDAN1-INTERACTING NUCLEASE 1"/>
    <property type="match status" value="1"/>
</dbReference>
<name>A0A6N1NJI6_9VIRU</name>
<dbReference type="KEGG" id="vg:80518372"/>
<organism evidence="3">
    <name type="scientific">Tupanvirus soda lake</name>
    <dbReference type="NCBI Taxonomy" id="2126985"/>
    <lineage>
        <taxon>Viruses</taxon>
        <taxon>Varidnaviria</taxon>
        <taxon>Bamfordvirae</taxon>
        <taxon>Nucleocytoviricota</taxon>
        <taxon>Megaviricetes</taxon>
        <taxon>Imitervirales</taxon>
        <taxon>Mimiviridae</taxon>
        <taxon>Megamimivirinae</taxon>
        <taxon>Tupanvirus</taxon>
        <taxon>Tupanvirus salinum</taxon>
    </lineage>
</organism>
<dbReference type="PANTHER" id="PTHR31661">
    <property type="entry name" value="SIMILAR TO CDNA SEQUENCE BC052040"/>
    <property type="match status" value="1"/>
</dbReference>
<evidence type="ECO:0000256" key="2">
    <source>
        <dbReference type="ARBA" id="ARBA00022490"/>
    </source>
</evidence>
<reference evidence="3" key="1">
    <citation type="submission" date="2017-01" db="EMBL/GenBank/DDBJ databases">
        <authorList>
            <person name="Assis F.L."/>
            <person name="Abrahao J.S."/>
            <person name="Silva L."/>
            <person name="Khalil J.B."/>
            <person name="Rodrigues R."/>
            <person name="Silva L.S."/>
            <person name="Arantes T."/>
            <person name="Boratto P."/>
            <person name="Andrade M."/>
            <person name="Kroon E.G."/>
            <person name="Ribeiro B."/>
            <person name="Bergier I."/>
            <person name="Seligmann H."/>
            <person name="Ghigo E."/>
            <person name="Colson P."/>
            <person name="Levasseur A."/>
            <person name="Raoult D."/>
            <person name="Scola B.L."/>
        </authorList>
    </citation>
    <scope>NUCLEOTIDE SEQUENCE</scope>
    <source>
        <strain evidence="3">Soda lake</strain>
    </source>
</reference>
<proteinExistence type="predicted"/>
<dbReference type="RefSeq" id="YP_010781608.1">
    <property type="nucleotide sequence ID" value="NC_075039.1"/>
</dbReference>
<protein>
    <submittedName>
        <fullName evidence="3">Uncharacterized protein</fullName>
    </submittedName>
</protein>
<dbReference type="EMBL" id="KY523104">
    <property type="protein sequence ID" value="QKU34955.1"/>
    <property type="molecule type" value="Genomic_DNA"/>
</dbReference>
<evidence type="ECO:0000256" key="1">
    <source>
        <dbReference type="ARBA" id="ARBA00004496"/>
    </source>
</evidence>
<evidence type="ECO:0000313" key="3">
    <source>
        <dbReference type="EMBL" id="QKU34955.1"/>
    </source>
</evidence>
<sequence>MTTNKITWTNYKIYNHDTIVDRMNYVEKGMNGLLPLYDREKERLIVYAQENNLEPYEMFSLRNTIRIQKEIESSKRFTQNIDRIKNKFIDLSKEISMIDDQNQINLKIRYFLKSTGMPVFFVLKVISVLPEFKNLTESSINYIKKIEDNVHATEIEIRKRSMDYEHVLENYLKSLGIKFRTEADIKRDKDYNITPDILFDEHVTLELDGITYQIRWMDAKNYVLTNTPFIIKSLRKQAEKYNNVFGMGAFVFHYGLDSSIQIPGVIMLDGSQL</sequence>
<reference evidence="3" key="2">
    <citation type="journal article" date="2018" name="Nat. Commun.">
        <title>Tailed giant Tupanvirus possesses the most complete translational apparatus of the known virosphere.</title>
        <authorList>
            <person name="Abrahao J."/>
            <person name="Silva L."/>
            <person name="Silva L.S."/>
            <person name="Khalil J.Y.B."/>
            <person name="Rodrigues R."/>
            <person name="Arantes T."/>
            <person name="Assis F."/>
            <person name="Boratto P."/>
            <person name="Andrade M."/>
            <person name="Kroon E.G."/>
            <person name="Ribeiro B."/>
            <person name="Bergier I."/>
            <person name="Seligmann H."/>
            <person name="Ghigo E."/>
            <person name="Colson P."/>
            <person name="Levasseur A."/>
            <person name="Kroemer G."/>
            <person name="Raoult D."/>
            <person name="La Scola B."/>
        </authorList>
    </citation>
    <scope>NUCLEOTIDE SEQUENCE [LARGE SCALE GENOMIC DNA]</scope>
    <source>
        <strain evidence="3">Soda lake</strain>
    </source>
</reference>
<dbReference type="GeneID" id="80518372"/>
<dbReference type="Pfam" id="PF14811">
    <property type="entry name" value="TPD"/>
    <property type="match status" value="1"/>
</dbReference>